<proteinExistence type="predicted"/>
<evidence type="ECO:0000313" key="2">
    <source>
        <dbReference type="Proteomes" id="UP001516464"/>
    </source>
</evidence>
<dbReference type="Proteomes" id="UP001516464">
    <property type="component" value="Unassembled WGS sequence"/>
</dbReference>
<dbReference type="InterPro" id="IPR036915">
    <property type="entry name" value="Cyclin-like_sf"/>
</dbReference>
<dbReference type="Gene3D" id="1.10.472.10">
    <property type="entry name" value="Cyclin-like"/>
    <property type="match status" value="1"/>
</dbReference>
<name>A0ABQ7I1C9_9MICR</name>
<keyword evidence="2" id="KW-1185">Reference proteome</keyword>
<dbReference type="SUPFAM" id="SSF47954">
    <property type="entry name" value="Cyclin-like"/>
    <property type="match status" value="1"/>
</dbReference>
<accession>A0ABQ7I1C9</accession>
<protein>
    <submittedName>
        <fullName evidence="1">Cyclin CCL1</fullName>
    </submittedName>
</protein>
<reference evidence="1 2" key="1">
    <citation type="submission" date="2019-01" db="EMBL/GenBank/DDBJ databases">
        <title>Genomes sequencing and comparative genomics of infectious freshwater microsporidia, Cucumispora dikerogammari and Thelohania contejeani.</title>
        <authorList>
            <person name="Cormier A."/>
            <person name="Giraud I."/>
            <person name="Wattier R."/>
            <person name="Teixeira M."/>
            <person name="Grandjean F."/>
            <person name="Rigaud T."/>
            <person name="Cordaux R."/>
        </authorList>
    </citation>
    <scope>NUCLEOTIDE SEQUENCE [LARGE SCALE GENOMIC DNA]</scope>
    <source>
        <strain evidence="1">T1</strain>
        <tissue evidence="1">Spores</tissue>
    </source>
</reference>
<gene>
    <name evidence="1" type="primary">CCL1</name>
    <name evidence="1" type="ORF">TCON_0531</name>
</gene>
<comment type="caution">
    <text evidence="1">The sequence shown here is derived from an EMBL/GenBank/DDBJ whole genome shotgun (WGS) entry which is preliminary data.</text>
</comment>
<evidence type="ECO:0000313" key="1">
    <source>
        <dbReference type="EMBL" id="KAF7684286.1"/>
    </source>
</evidence>
<organism evidence="1 2">
    <name type="scientific">Astathelohania contejeani</name>
    <dbReference type="NCBI Taxonomy" id="164912"/>
    <lineage>
        <taxon>Eukaryota</taxon>
        <taxon>Fungi</taxon>
        <taxon>Fungi incertae sedis</taxon>
        <taxon>Microsporidia</taxon>
        <taxon>Astathelohaniidae</taxon>
        <taxon>Astathelohania</taxon>
    </lineage>
</organism>
<sequence length="254" mass="29288">MNIFSDSDNANDLLIYAKIQIINICKGLMLPFTVQSTATVFFNKIFNTSKIENLDLNNLIYSIILLAIKSENIHEDLHTLVNKLEHADECLIEKYEEIVAERLKFDFYVRCPHLRCFGFIVMLQEKERVIVKNGMVDINKVVANKEVLNIKPTASKINGIENDVYKIEDLNELWEKCVLNLEILLCLPNYLNYNVNEIALASIDIPEKFLFGLIEKIDWDNVEKLKALIENTNKVDLAEVERKTGIILKPPFNV</sequence>
<dbReference type="EMBL" id="SBIQ01000020">
    <property type="protein sequence ID" value="KAF7684286.1"/>
    <property type="molecule type" value="Genomic_DNA"/>
</dbReference>